<dbReference type="EMBL" id="CACRUT010000006">
    <property type="protein sequence ID" value="VYT75820.1"/>
    <property type="molecule type" value="Genomic_DNA"/>
</dbReference>
<dbReference type="AlphaFoldDB" id="A0A6N2ZDF9"/>
<dbReference type="GO" id="GO:0016758">
    <property type="term" value="F:hexosyltransferase activity"/>
    <property type="evidence" value="ECO:0007669"/>
    <property type="project" value="UniProtKB-ARBA"/>
</dbReference>
<keyword evidence="2" id="KW-0808">Transferase</keyword>
<sequence length="258" mass="29355">MVLGMQELEISIVIATFNAAKTLERCLQSIVPQLTDATELVIVDGGSEDETLSIIKKYEQYVAYTVSEPDKGIYDAWNKGVKVAHGEWIMFIGADDILLPNALTLYLTKLKKVSISCQLVSSKRTMYGLDGNPIYTVGAIWNWKNCINGMTISHPGALHRRTLFDEIGLFDLSYKICADYELLMRKGNRLESDFMDMVTVNMQVGGMSDSYAAIKEYYLILKNTVRFSWIKSIFRYWIMLTKYTVKHALKRVGINYHA</sequence>
<evidence type="ECO:0000259" key="1">
    <source>
        <dbReference type="Pfam" id="PF00535"/>
    </source>
</evidence>
<dbReference type="CDD" id="cd06433">
    <property type="entry name" value="GT_2_WfgS_like"/>
    <property type="match status" value="1"/>
</dbReference>
<dbReference type="InterPro" id="IPR029044">
    <property type="entry name" value="Nucleotide-diphossugar_trans"/>
</dbReference>
<organism evidence="2">
    <name type="scientific">Paraprevotella clara</name>
    <dbReference type="NCBI Taxonomy" id="454154"/>
    <lineage>
        <taxon>Bacteria</taxon>
        <taxon>Pseudomonadati</taxon>
        <taxon>Bacteroidota</taxon>
        <taxon>Bacteroidia</taxon>
        <taxon>Bacteroidales</taxon>
        <taxon>Prevotellaceae</taxon>
        <taxon>Paraprevotella</taxon>
    </lineage>
</organism>
<evidence type="ECO:0000313" key="2">
    <source>
        <dbReference type="EMBL" id="VYT75820.1"/>
    </source>
</evidence>
<protein>
    <submittedName>
        <fullName evidence="2">PGL/p-HBAD biosynthesis glycosyltransferase/MT3031</fullName>
        <ecNumber evidence="2">2.4.1.-</ecNumber>
    </submittedName>
</protein>
<feature type="domain" description="Glycosyltransferase 2-like" evidence="1">
    <location>
        <begin position="11"/>
        <end position="116"/>
    </location>
</feature>
<accession>A0A6N2ZDF9</accession>
<reference evidence="2" key="1">
    <citation type="submission" date="2019-11" db="EMBL/GenBank/DDBJ databases">
        <authorList>
            <person name="Feng L."/>
        </authorList>
    </citation>
    <scope>NUCLEOTIDE SEQUENCE</scope>
    <source>
        <strain evidence="2">PclaraLFYP37</strain>
    </source>
</reference>
<keyword evidence="2" id="KW-0328">Glycosyltransferase</keyword>
<proteinExistence type="predicted"/>
<dbReference type="InterPro" id="IPR001173">
    <property type="entry name" value="Glyco_trans_2-like"/>
</dbReference>
<gene>
    <name evidence="2" type="ORF">PCLFYP37_01045</name>
</gene>
<name>A0A6N2ZDF9_9BACT</name>
<dbReference type="EC" id="2.4.1.-" evidence="2"/>
<dbReference type="PANTHER" id="PTHR22916">
    <property type="entry name" value="GLYCOSYLTRANSFERASE"/>
    <property type="match status" value="1"/>
</dbReference>
<dbReference type="Pfam" id="PF00535">
    <property type="entry name" value="Glycos_transf_2"/>
    <property type="match status" value="1"/>
</dbReference>
<dbReference type="Gene3D" id="3.90.550.10">
    <property type="entry name" value="Spore Coat Polysaccharide Biosynthesis Protein SpsA, Chain A"/>
    <property type="match status" value="1"/>
</dbReference>
<dbReference type="SUPFAM" id="SSF53448">
    <property type="entry name" value="Nucleotide-diphospho-sugar transferases"/>
    <property type="match status" value="1"/>
</dbReference>
<dbReference type="PANTHER" id="PTHR22916:SF3">
    <property type="entry name" value="UDP-GLCNAC:BETAGAL BETA-1,3-N-ACETYLGLUCOSAMINYLTRANSFERASE-LIKE PROTEIN 1"/>
    <property type="match status" value="1"/>
</dbReference>